<dbReference type="Pfam" id="PF11721">
    <property type="entry name" value="Malectin"/>
    <property type="match status" value="1"/>
</dbReference>
<dbReference type="EMBL" id="CP076133">
    <property type="protein sequence ID" value="QWG05405.1"/>
    <property type="molecule type" value="Genomic_DNA"/>
</dbReference>
<dbReference type="InterPro" id="IPR013783">
    <property type="entry name" value="Ig-like_fold"/>
</dbReference>
<keyword evidence="2" id="KW-0378">Hydrolase</keyword>
<dbReference type="AlphaFoldDB" id="A0AAX1NF27"/>
<feature type="domain" description="Malectin" evidence="8">
    <location>
        <begin position="764"/>
        <end position="878"/>
    </location>
</feature>
<dbReference type="Gene3D" id="2.60.120.430">
    <property type="entry name" value="Galactose-binding lectin"/>
    <property type="match status" value="1"/>
</dbReference>
<dbReference type="Pfam" id="PF00703">
    <property type="entry name" value="Glyco_hydro_2"/>
    <property type="match status" value="1"/>
</dbReference>
<keyword evidence="4" id="KW-0732">Signal</keyword>
<dbReference type="PRINTS" id="PR00132">
    <property type="entry name" value="GLHYDRLASE2"/>
</dbReference>
<feature type="domain" description="Glycoside hydrolase family 2 catalytic" evidence="6">
    <location>
        <begin position="309"/>
        <end position="606"/>
    </location>
</feature>
<dbReference type="Gene3D" id="2.60.120.260">
    <property type="entry name" value="Galactose-binding domain-like"/>
    <property type="match status" value="1"/>
</dbReference>
<dbReference type="GO" id="GO:0005975">
    <property type="term" value="P:carbohydrate metabolic process"/>
    <property type="evidence" value="ECO:0007669"/>
    <property type="project" value="InterPro"/>
</dbReference>
<feature type="domain" description="Glycoside hydrolase family 2 immunoglobulin-like beta-sandwich" evidence="5">
    <location>
        <begin position="197"/>
        <end position="303"/>
    </location>
</feature>
<dbReference type="Proteomes" id="UP000678679">
    <property type="component" value="Chromosome 2"/>
</dbReference>
<feature type="signal peptide" evidence="4">
    <location>
        <begin position="1"/>
        <end position="22"/>
    </location>
</feature>
<dbReference type="Gene3D" id="2.60.40.10">
    <property type="entry name" value="Immunoglobulins"/>
    <property type="match status" value="2"/>
</dbReference>
<dbReference type="Pfam" id="PF16355">
    <property type="entry name" value="DUF4982"/>
    <property type="match status" value="1"/>
</dbReference>
<sequence length="893" mass="103191">MKSYLKLNLLFLFLCLHQLVSAQTQYTINASWQFIKDDEISDVNDFLSKLNKSENIDLPHTWNDKDVIDEHQGYYRGAGWYTKTVKIPSSYQSKELFLFFEGVNTVAEVYINSKLAGTHVGGYTRFVVPISEWIQFDENKLQTTFQVVVKADNSFDEMIPTLTADFTFFGGIYRDVNLVVKDKVHFNFEDDASNACFITTPLVSASEGKVHLKARIKNSATDKRKLKLVSKIYDPKHQLILEKKSKLQLDHKENRVVDIDFETIAQPLLWSPDHPHLYTVVCEIWDAKSNTKLDEVTNPLGFRWFKFDTDKGFFLNGKPLKLIGTNRHQDFKGIGNALPDYLHYKDIQMIKEMGSNFLRISHYPQDQSILEACDRLGILTTVETPVINTVTEDEQFDKNCMSAQLEMIRQNYNHPSLIVWAYMNEILLKPKYKKEPKRYKQYTDYVLQLAKKLEAITREEDPYRYTMIPNHSGLDTYKNAGLTEVPMIVGWNIYDGWYGRSYDALEDKLTKFHDTVKKPLIITEYGAGADPRLHSLDPSRFDFSQEYATAYHQHYIKVIKKLPYVAGANVWNYADFSSEQRVDAVQSINNKGLVGINRTPKDVYYFYQASLLELPFLALSTKSWKRRTCIEDENNKGIATLPVQVFSNQSDIELYINGKSIGHKNVENSIATFEVPFTNGINKLKAISGEEEDYAEVRIDLLPRSLEQFPINGLSINLGDKRFFYDDQIDQAWGLNQTYNKGSWGAIGGKSFVRTFNRRQHPYGTNQPIEGTYNDPIYQTQLVGIEQFKLDVPPGVYEVILHFAELEGNHVKHLPYDLMDDEEMDNEKVSRTFSVRINDELLINRLDLMNQYGEYKKVEIKTEIKVSNNQSIDIQFDKIVGEPILNAIEIYKK</sequence>
<evidence type="ECO:0000256" key="3">
    <source>
        <dbReference type="ARBA" id="ARBA00023295"/>
    </source>
</evidence>
<dbReference type="PANTHER" id="PTHR42732:SF1">
    <property type="entry name" value="BETA-MANNOSIDASE"/>
    <property type="match status" value="1"/>
</dbReference>
<dbReference type="InterPro" id="IPR008979">
    <property type="entry name" value="Galactose-bd-like_sf"/>
</dbReference>
<evidence type="ECO:0000259" key="8">
    <source>
        <dbReference type="Pfam" id="PF11721"/>
    </source>
</evidence>
<organism evidence="10 11">
    <name type="scientific">Flammeovirga yaeyamensis</name>
    <dbReference type="NCBI Taxonomy" id="367791"/>
    <lineage>
        <taxon>Bacteria</taxon>
        <taxon>Pseudomonadati</taxon>
        <taxon>Bacteroidota</taxon>
        <taxon>Cytophagia</taxon>
        <taxon>Cytophagales</taxon>
        <taxon>Flammeovirgaceae</taxon>
        <taxon>Flammeovirga</taxon>
    </lineage>
</organism>
<accession>A0AAX1NF27</accession>
<dbReference type="InterPro" id="IPR017853">
    <property type="entry name" value="GH"/>
</dbReference>
<dbReference type="SUPFAM" id="SSF49303">
    <property type="entry name" value="beta-Galactosidase/glucuronidase domain"/>
    <property type="match status" value="1"/>
</dbReference>
<dbReference type="InterPro" id="IPR051913">
    <property type="entry name" value="GH2_Domain-Containing"/>
</dbReference>
<feature type="domain" description="Glycosyl hydrolases family 2 sugar binding" evidence="7">
    <location>
        <begin position="28"/>
        <end position="179"/>
    </location>
</feature>
<evidence type="ECO:0000259" key="7">
    <source>
        <dbReference type="Pfam" id="PF02837"/>
    </source>
</evidence>
<evidence type="ECO:0000259" key="6">
    <source>
        <dbReference type="Pfam" id="PF02836"/>
    </source>
</evidence>
<keyword evidence="3" id="KW-0326">Glycosidase</keyword>
<proteinExistence type="inferred from homology"/>
<evidence type="ECO:0000313" key="10">
    <source>
        <dbReference type="EMBL" id="QWG05405.1"/>
    </source>
</evidence>
<evidence type="ECO:0000259" key="9">
    <source>
        <dbReference type="Pfam" id="PF16355"/>
    </source>
</evidence>
<reference evidence="10 11" key="1">
    <citation type="submission" date="2021-05" db="EMBL/GenBank/DDBJ databases">
        <title>Comparative genomic studies on the polysaccharide-degrading batcterial strains of the Flammeovirga genus.</title>
        <authorList>
            <person name="Zewei F."/>
            <person name="Zheng Z."/>
            <person name="Yu L."/>
            <person name="Ruyue G."/>
            <person name="Yanhong M."/>
            <person name="Yuanyuan C."/>
            <person name="Jingyan G."/>
            <person name="Wenjun H."/>
        </authorList>
    </citation>
    <scope>NUCLEOTIDE SEQUENCE [LARGE SCALE GENOMIC DNA]</scope>
    <source>
        <strain evidence="10 11">NBRC:100898</strain>
    </source>
</reference>
<evidence type="ECO:0000256" key="1">
    <source>
        <dbReference type="ARBA" id="ARBA00007401"/>
    </source>
</evidence>
<dbReference type="RefSeq" id="WP_169661938.1">
    <property type="nucleotide sequence ID" value="NZ_CP076133.1"/>
</dbReference>
<keyword evidence="11" id="KW-1185">Reference proteome</keyword>
<dbReference type="PANTHER" id="PTHR42732">
    <property type="entry name" value="BETA-GALACTOSIDASE"/>
    <property type="match status" value="1"/>
</dbReference>
<dbReference type="InterPro" id="IPR036156">
    <property type="entry name" value="Beta-gal/glucu_dom_sf"/>
</dbReference>
<dbReference type="Pfam" id="PF02836">
    <property type="entry name" value="Glyco_hydro_2_C"/>
    <property type="match status" value="1"/>
</dbReference>
<dbReference type="SUPFAM" id="SSF51445">
    <property type="entry name" value="(Trans)glycosidases"/>
    <property type="match status" value="1"/>
</dbReference>
<dbReference type="InterPro" id="IPR006102">
    <property type="entry name" value="Ig-like_GH2"/>
</dbReference>
<dbReference type="Pfam" id="PF02837">
    <property type="entry name" value="Glyco_hydro_2_N"/>
    <property type="match status" value="1"/>
</dbReference>
<dbReference type="InterPro" id="IPR006103">
    <property type="entry name" value="Glyco_hydro_2_cat"/>
</dbReference>
<protein>
    <submittedName>
        <fullName evidence="10">DUF4982 domain-containing protein</fullName>
    </submittedName>
</protein>
<dbReference type="InterPro" id="IPR021720">
    <property type="entry name" value="Malectin_dom"/>
</dbReference>
<dbReference type="Gene3D" id="3.20.20.80">
    <property type="entry name" value="Glycosidases"/>
    <property type="match status" value="1"/>
</dbReference>
<dbReference type="GO" id="GO:0004553">
    <property type="term" value="F:hydrolase activity, hydrolyzing O-glycosyl compounds"/>
    <property type="evidence" value="ECO:0007669"/>
    <property type="project" value="InterPro"/>
</dbReference>
<evidence type="ECO:0000256" key="2">
    <source>
        <dbReference type="ARBA" id="ARBA00022801"/>
    </source>
</evidence>
<dbReference type="InterPro" id="IPR032311">
    <property type="entry name" value="DUF4982"/>
</dbReference>
<dbReference type="KEGG" id="fya:KMW28_23590"/>
<evidence type="ECO:0000313" key="11">
    <source>
        <dbReference type="Proteomes" id="UP000678679"/>
    </source>
</evidence>
<feature type="chain" id="PRO_5043880923" evidence="4">
    <location>
        <begin position="23"/>
        <end position="893"/>
    </location>
</feature>
<feature type="domain" description="DUF4982" evidence="9">
    <location>
        <begin position="640"/>
        <end position="687"/>
    </location>
</feature>
<dbReference type="InterPro" id="IPR006101">
    <property type="entry name" value="Glyco_hydro_2"/>
</dbReference>
<dbReference type="InterPro" id="IPR006104">
    <property type="entry name" value="Glyco_hydro_2_N"/>
</dbReference>
<gene>
    <name evidence="10" type="ORF">KMW28_23590</name>
</gene>
<dbReference type="SUPFAM" id="SSF49785">
    <property type="entry name" value="Galactose-binding domain-like"/>
    <property type="match status" value="1"/>
</dbReference>
<name>A0AAX1NF27_9BACT</name>
<evidence type="ECO:0000256" key="4">
    <source>
        <dbReference type="SAM" id="SignalP"/>
    </source>
</evidence>
<comment type="similarity">
    <text evidence="1">Belongs to the glycosyl hydrolase 2 family.</text>
</comment>
<evidence type="ECO:0000259" key="5">
    <source>
        <dbReference type="Pfam" id="PF00703"/>
    </source>
</evidence>